<evidence type="ECO:0000313" key="3">
    <source>
        <dbReference type="Proteomes" id="UP000294817"/>
    </source>
</evidence>
<accession>A0A4R8ERF8</accession>
<feature type="chain" id="PRO_5020578283" evidence="1">
    <location>
        <begin position="24"/>
        <end position="418"/>
    </location>
</feature>
<feature type="signal peptide" evidence="1">
    <location>
        <begin position="1"/>
        <end position="23"/>
    </location>
</feature>
<organism evidence="2 3">
    <name type="scientific">Petrotoga sibirica</name>
    <dbReference type="NCBI Taxonomy" id="156202"/>
    <lineage>
        <taxon>Bacteria</taxon>
        <taxon>Thermotogati</taxon>
        <taxon>Thermotogota</taxon>
        <taxon>Thermotogae</taxon>
        <taxon>Petrotogales</taxon>
        <taxon>Petrotogaceae</taxon>
        <taxon>Petrotoga</taxon>
    </lineage>
</organism>
<protein>
    <submittedName>
        <fullName evidence="2">Carbohydrate ABC transporter substrate-binding protein (CUT1 family)</fullName>
    </submittedName>
</protein>
<evidence type="ECO:0000256" key="1">
    <source>
        <dbReference type="SAM" id="SignalP"/>
    </source>
</evidence>
<proteinExistence type="predicted"/>
<dbReference type="InterPro" id="IPR050490">
    <property type="entry name" value="Bact_solute-bd_prot1"/>
</dbReference>
<dbReference type="CDD" id="cd13585">
    <property type="entry name" value="PBP2_TMBP_like"/>
    <property type="match status" value="1"/>
</dbReference>
<name>A0A4R8ERF8_9BACT</name>
<comment type="caution">
    <text evidence="2">The sequence shown here is derived from an EMBL/GenBank/DDBJ whole genome shotgun (WGS) entry which is preliminary data.</text>
</comment>
<gene>
    <name evidence="2" type="ORF">C8D74_11254</name>
</gene>
<dbReference type="AlphaFoldDB" id="A0A4R8ERF8"/>
<sequence>MKKVFSMLLVSSIMILSAVFGFSQDITFATFIDGPDLPVFQKQVASYEEETGKDVELLVIPYADWKTKMIMMLQGGTPPDVARETDVVYLQDYAIDITPYVKQYTGMEPMEWLDTVTVYKSWFKTYSLESGMIPAIPYTTDVFALFYNKELFKNAGITVPTDGVWTIDQWYDAMVKLKESGVRYPLVWDRSPSRFSWLMYTYGGGYWDETGTKIILDSKESIEAIEFFLKIHDEDLMPKAVWISGDAPLKYFQNGLSAMYLSGTWMLPTFAEQLDFEWGAIPMPVKRERYTFSGGKLIVPLTEEGVELAFYLTNKENLADISSALYLLPDRSDMTEVTYDDKMVQEANIVAMNDLLNTSPAAKKRQDFDWYNLKTSPVIQGNVSSIVNMVVSVLTHEQTPEEAMNKLADQIRTEAGLK</sequence>
<dbReference type="EMBL" id="SODZ01000012">
    <property type="protein sequence ID" value="TDX13215.1"/>
    <property type="molecule type" value="Genomic_DNA"/>
</dbReference>
<dbReference type="PANTHER" id="PTHR43649:SF12">
    <property type="entry name" value="DIACETYLCHITOBIOSE BINDING PROTEIN DASA"/>
    <property type="match status" value="1"/>
</dbReference>
<evidence type="ECO:0000313" key="2">
    <source>
        <dbReference type="EMBL" id="TDX13215.1"/>
    </source>
</evidence>
<dbReference type="Pfam" id="PF01547">
    <property type="entry name" value="SBP_bac_1"/>
    <property type="match status" value="1"/>
</dbReference>
<keyword evidence="3" id="KW-1185">Reference proteome</keyword>
<dbReference type="RefSeq" id="WP_103876280.1">
    <property type="nucleotide sequence ID" value="NZ_SODZ01000012.1"/>
</dbReference>
<keyword evidence="1" id="KW-0732">Signal</keyword>
<dbReference type="Proteomes" id="UP000294817">
    <property type="component" value="Unassembled WGS sequence"/>
</dbReference>
<dbReference type="Gene3D" id="3.40.190.10">
    <property type="entry name" value="Periplasmic binding protein-like II"/>
    <property type="match status" value="1"/>
</dbReference>
<dbReference type="SUPFAM" id="SSF53850">
    <property type="entry name" value="Periplasmic binding protein-like II"/>
    <property type="match status" value="1"/>
</dbReference>
<dbReference type="PANTHER" id="PTHR43649">
    <property type="entry name" value="ARABINOSE-BINDING PROTEIN-RELATED"/>
    <property type="match status" value="1"/>
</dbReference>
<dbReference type="InterPro" id="IPR006059">
    <property type="entry name" value="SBP"/>
</dbReference>
<reference evidence="2 3" key="1">
    <citation type="submission" date="2019-03" db="EMBL/GenBank/DDBJ databases">
        <title>Genomic Encyclopedia of Type Strains, Phase IV (KMG-IV): sequencing the most valuable type-strain genomes for metagenomic binning, comparative biology and taxonomic classification.</title>
        <authorList>
            <person name="Goeker M."/>
        </authorList>
    </citation>
    <scope>NUCLEOTIDE SEQUENCE [LARGE SCALE GENOMIC DNA]</scope>
    <source>
        <strain evidence="2 3">DSM 13575</strain>
    </source>
</reference>